<dbReference type="Pfam" id="PF01370">
    <property type="entry name" value="Epimerase"/>
    <property type="match status" value="1"/>
</dbReference>
<dbReference type="PANTHER" id="PTHR43000">
    <property type="entry name" value="DTDP-D-GLUCOSE 4,6-DEHYDRATASE-RELATED"/>
    <property type="match status" value="1"/>
</dbReference>
<dbReference type="Gene3D" id="3.90.25.10">
    <property type="entry name" value="UDP-galactose 4-epimerase, domain 1"/>
    <property type="match status" value="1"/>
</dbReference>
<dbReference type="EMBL" id="BJXN01000009">
    <property type="protein sequence ID" value="GEM90115.1"/>
    <property type="molecule type" value="Genomic_DNA"/>
</dbReference>
<dbReference type="Gene3D" id="3.40.50.720">
    <property type="entry name" value="NAD(P)-binding Rossmann-like Domain"/>
    <property type="match status" value="1"/>
</dbReference>
<name>A0A511RKH2_9DEIN</name>
<protein>
    <submittedName>
        <fullName evidence="3">UDP-glucose 4-epimerase</fullName>
    </submittedName>
</protein>
<reference evidence="3 4" key="1">
    <citation type="submission" date="2019-07" db="EMBL/GenBank/DDBJ databases">
        <title>Whole genome shotgun sequence of Oceanithermus desulfurans NBRC 100063.</title>
        <authorList>
            <person name="Hosoyama A."/>
            <person name="Uohara A."/>
            <person name="Ohji S."/>
            <person name="Ichikawa N."/>
        </authorList>
    </citation>
    <scope>NUCLEOTIDE SEQUENCE [LARGE SCALE GENOMIC DNA]</scope>
    <source>
        <strain evidence="3 4">NBRC 100063</strain>
    </source>
</reference>
<sequence>MRVLVTGGAGFIGSHIVDALLEKGVDVAVLDDFSSGRRENLPEGVPVYEVDVRDPEAVRAAFAEFAPTHVSHQAAQISVAVSVKQPLRDASVNVLGGLNVLEAAREVGVRHVVFASTGGAIYGEVPEGERADESWPPRPASPYAAAKAAFEGYLEVYHRQFGLRYTALRYGNVYGPRQDPHGEAGVVAIFARHLLAGKPVTVYARREAGDDGGVRDYVYVGDVVAANLMALGGDLEGVYNVGTGRGRSTREVLRTVARALGVEPRVEPAGVRPGDLERSVLDPSRLESSGWRAEVAFDEGIRRTVEWFKENPF</sequence>
<comment type="caution">
    <text evidence="3">The sequence shown here is derived from an EMBL/GenBank/DDBJ whole genome shotgun (WGS) entry which is preliminary data.</text>
</comment>
<dbReference type="AlphaFoldDB" id="A0A511RKH2"/>
<evidence type="ECO:0000313" key="3">
    <source>
        <dbReference type="EMBL" id="GEM90115.1"/>
    </source>
</evidence>
<dbReference type="InterPro" id="IPR001509">
    <property type="entry name" value="Epimerase_deHydtase"/>
</dbReference>
<accession>A0A511RKH2</accession>
<proteinExistence type="inferred from homology"/>
<dbReference type="OrthoDB" id="142826at2"/>
<comment type="similarity">
    <text evidence="1">Belongs to the NAD(P)-dependent epimerase/dehydratase family.</text>
</comment>
<feature type="domain" description="NAD-dependent epimerase/dehydratase" evidence="2">
    <location>
        <begin position="3"/>
        <end position="242"/>
    </location>
</feature>
<evidence type="ECO:0000313" key="4">
    <source>
        <dbReference type="Proteomes" id="UP000321827"/>
    </source>
</evidence>
<evidence type="ECO:0000259" key="2">
    <source>
        <dbReference type="Pfam" id="PF01370"/>
    </source>
</evidence>
<dbReference type="Proteomes" id="UP000321827">
    <property type="component" value="Unassembled WGS sequence"/>
</dbReference>
<dbReference type="SUPFAM" id="SSF51735">
    <property type="entry name" value="NAD(P)-binding Rossmann-fold domains"/>
    <property type="match status" value="1"/>
</dbReference>
<dbReference type="InterPro" id="IPR036291">
    <property type="entry name" value="NAD(P)-bd_dom_sf"/>
</dbReference>
<organism evidence="3 4">
    <name type="scientific">Oceanithermus desulfurans NBRC 100063</name>
    <dbReference type="NCBI Taxonomy" id="1227550"/>
    <lineage>
        <taxon>Bacteria</taxon>
        <taxon>Thermotogati</taxon>
        <taxon>Deinococcota</taxon>
        <taxon>Deinococci</taxon>
        <taxon>Thermales</taxon>
        <taxon>Thermaceae</taxon>
        <taxon>Oceanithermus</taxon>
    </lineage>
</organism>
<evidence type="ECO:0000256" key="1">
    <source>
        <dbReference type="ARBA" id="ARBA00007637"/>
    </source>
</evidence>
<dbReference type="RefSeq" id="WP_147147574.1">
    <property type="nucleotide sequence ID" value="NZ_BJXN01000009.1"/>
</dbReference>
<gene>
    <name evidence="3" type="ORF">ODE01S_15490</name>
</gene>